<feature type="region of interest" description="Disordered" evidence="1">
    <location>
        <begin position="571"/>
        <end position="604"/>
    </location>
</feature>
<feature type="signal peptide" evidence="2">
    <location>
        <begin position="1"/>
        <end position="16"/>
    </location>
</feature>
<feature type="chain" id="PRO_5004373312" evidence="2">
    <location>
        <begin position="17"/>
        <end position="755"/>
    </location>
</feature>
<proteinExistence type="predicted"/>
<feature type="region of interest" description="Disordered" evidence="1">
    <location>
        <begin position="276"/>
        <end position="333"/>
    </location>
</feature>
<feature type="compositionally biased region" description="Polar residues" evidence="1">
    <location>
        <begin position="302"/>
        <end position="316"/>
    </location>
</feature>
<reference evidence="3 4" key="1">
    <citation type="journal article" date="2013" name="MBio">
        <title>Genome sequencing of the plant pathogen Taphrina deformans, the causal agent of peach leaf curl.</title>
        <authorList>
            <person name="Cisse O.H."/>
            <person name="Almeida J.M.G.C.F."/>
            <person name="Fonseca A."/>
            <person name="Kumar A.A."/>
            <person name="Salojaervi J."/>
            <person name="Overmyer K."/>
            <person name="Hauser P.M."/>
            <person name="Pagni M."/>
        </authorList>
    </citation>
    <scope>NUCLEOTIDE SEQUENCE [LARGE SCALE GENOMIC DNA]</scope>
    <source>
        <strain evidence="4">PYCC 5710 / ATCC 11124 / CBS 356.35 / IMI 108563 / JCM 9778 / NBRC 8474</strain>
    </source>
</reference>
<gene>
    <name evidence="3" type="ORF">TAPDE_005101</name>
</gene>
<dbReference type="VEuPathDB" id="FungiDB:TAPDE_005101"/>
<feature type="compositionally biased region" description="Low complexity" evidence="1">
    <location>
        <begin position="134"/>
        <end position="162"/>
    </location>
</feature>
<evidence type="ECO:0000256" key="1">
    <source>
        <dbReference type="SAM" id="MobiDB-lite"/>
    </source>
</evidence>
<dbReference type="Proteomes" id="UP000013776">
    <property type="component" value="Unassembled WGS sequence"/>
</dbReference>
<feature type="region of interest" description="Disordered" evidence="1">
    <location>
        <begin position="134"/>
        <end position="164"/>
    </location>
</feature>
<keyword evidence="4" id="KW-1185">Reference proteome</keyword>
<feature type="compositionally biased region" description="Low complexity" evidence="1">
    <location>
        <begin position="578"/>
        <end position="604"/>
    </location>
</feature>
<comment type="caution">
    <text evidence="3">The sequence shown here is derived from an EMBL/GenBank/DDBJ whole genome shotgun (WGS) entry which is preliminary data.</text>
</comment>
<protein>
    <submittedName>
        <fullName evidence="3">Uncharacterized protein</fullName>
    </submittedName>
</protein>
<name>R4XJH7_TAPDE</name>
<evidence type="ECO:0000256" key="2">
    <source>
        <dbReference type="SAM" id="SignalP"/>
    </source>
</evidence>
<keyword evidence="2" id="KW-0732">Signal</keyword>
<feature type="compositionally biased region" description="Low complexity" evidence="1">
    <location>
        <begin position="320"/>
        <end position="333"/>
    </location>
</feature>
<evidence type="ECO:0000313" key="4">
    <source>
        <dbReference type="Proteomes" id="UP000013776"/>
    </source>
</evidence>
<dbReference type="EMBL" id="CAHR02000272">
    <property type="protein sequence ID" value="CCG84613.1"/>
    <property type="molecule type" value="Genomic_DNA"/>
</dbReference>
<dbReference type="AlphaFoldDB" id="R4XJH7"/>
<organism evidence="3 4">
    <name type="scientific">Taphrina deformans (strain PYCC 5710 / ATCC 11124 / CBS 356.35 / IMI 108563 / JCM 9778 / NBRC 8474)</name>
    <name type="common">Peach leaf curl fungus</name>
    <name type="synonym">Lalaria deformans</name>
    <dbReference type="NCBI Taxonomy" id="1097556"/>
    <lineage>
        <taxon>Eukaryota</taxon>
        <taxon>Fungi</taxon>
        <taxon>Dikarya</taxon>
        <taxon>Ascomycota</taxon>
        <taxon>Taphrinomycotina</taxon>
        <taxon>Taphrinomycetes</taxon>
        <taxon>Taphrinales</taxon>
        <taxon>Taphrinaceae</taxon>
        <taxon>Taphrina</taxon>
    </lineage>
</organism>
<evidence type="ECO:0000313" key="3">
    <source>
        <dbReference type="EMBL" id="CCG84613.1"/>
    </source>
</evidence>
<accession>R4XJH7</accession>
<sequence length="755" mass="78410">MSPLYLLASLLNGALALSTVATSLSSSSFITSRSVSRNATTSANRGNLLTTPITTVFDIGAATIVPVSVVTIYYTTQATVTVYATSCACPATSGNAGQTSVNGVTQAVSASPGGNSNPGSGSVNNVAQGIAQAGSQNAAQNSAQNNAQNTAQNAATNPQSNSGSINGQAAAGNIGSGNVNVYQTLVTYLTVYSVYQTFVTTFLTTVTVGGQPVVQQLTTTSTLTQLITSTVTSTATVTTTALQGTNVVPKYSNSTTSAFEAPITILVSTEALMTSGPSAPVPVSSTSDDRNGGASIDGFGRTTESSSVPATTSAMPTTFPAVPTSTSESTPVVTTSNTAPIFSDHSLQVSETSSGTIFLSGTGEASSSIIQPTVTEDPFFPSSMLALSSSSIATPDETPTPQSTLYMSPSSTYSMATYEGSSTTPSIVEPIPSPPVCSPSGIIYSPSRGYFGYKYSAEFIGLANSYPLTGQTFYVDPVSNKIVDSADDATHLCYGALSSLNRFHRVNCNLCIKQADCLYVDSNNVISTREAYQFTGPTVLTYESEGELEESGDTTFNLIFLPDVSTCTTSTPPAIDATPTVDPTSTVDPTMTLDPTSTIDPTTTIDPTSVAPLCTPGAVLRTADSTFVGSMGPNNIILSYAGFSEDEVGAFFADRQNSLLVNSQSTEDRMCYGQDGSETQLNLIDCDQCLILQARCLTVDSANNVRIDDPSRFLYRSGLEGTELFTLQADTTQNSAAIYRTALQIVLDFSGACEE</sequence>